<evidence type="ECO:0008006" key="4">
    <source>
        <dbReference type="Google" id="ProtNLM"/>
    </source>
</evidence>
<comment type="caution">
    <text evidence="2">The sequence shown here is derived from an EMBL/GenBank/DDBJ whole genome shotgun (WGS) entry which is preliminary data.</text>
</comment>
<dbReference type="InterPro" id="IPR036390">
    <property type="entry name" value="WH_DNA-bd_sf"/>
</dbReference>
<feature type="region of interest" description="Disordered" evidence="1">
    <location>
        <begin position="1"/>
        <end position="23"/>
    </location>
</feature>
<evidence type="ECO:0000313" key="3">
    <source>
        <dbReference type="Proteomes" id="UP001595833"/>
    </source>
</evidence>
<sequence length="185" mass="19513">MPTDTIPTLRAVPDPAKPRTEAEEKLRQALLTHPGSTAVALSTTAGIGKSTAQKILARWAQDNLVTRTTGIADDGSRSADRWSITADDEPVDDQPSGDHPGEPAAQPVGSERLASGALRGMVEDHLRQHPGEEFSPNAIGKALSRSSGAVHNALEKLVESGYAVRTSDKPKKYSIVTEAAATSVE</sequence>
<gene>
    <name evidence="2" type="ORF">ACFPFM_39580</name>
</gene>
<reference evidence="3" key="1">
    <citation type="journal article" date="2019" name="Int. J. Syst. Evol. Microbiol.">
        <title>The Global Catalogue of Microorganisms (GCM) 10K type strain sequencing project: providing services to taxonomists for standard genome sequencing and annotation.</title>
        <authorList>
            <consortium name="The Broad Institute Genomics Platform"/>
            <consortium name="The Broad Institute Genome Sequencing Center for Infectious Disease"/>
            <person name="Wu L."/>
            <person name="Ma J."/>
        </authorList>
    </citation>
    <scope>NUCLEOTIDE SEQUENCE [LARGE SCALE GENOMIC DNA]</scope>
    <source>
        <strain evidence="3">KCTC 12848</strain>
    </source>
</reference>
<organism evidence="2 3">
    <name type="scientific">Saccharothrix xinjiangensis</name>
    <dbReference type="NCBI Taxonomy" id="204798"/>
    <lineage>
        <taxon>Bacteria</taxon>
        <taxon>Bacillati</taxon>
        <taxon>Actinomycetota</taxon>
        <taxon>Actinomycetes</taxon>
        <taxon>Pseudonocardiales</taxon>
        <taxon>Pseudonocardiaceae</taxon>
        <taxon>Saccharothrix</taxon>
    </lineage>
</organism>
<dbReference type="EMBL" id="JBHSJB010000049">
    <property type="protein sequence ID" value="MFC5059851.1"/>
    <property type="molecule type" value="Genomic_DNA"/>
</dbReference>
<name>A0ABV9YB44_9PSEU</name>
<dbReference type="RefSeq" id="WP_344038235.1">
    <property type="nucleotide sequence ID" value="NZ_BAAAKE010000010.1"/>
</dbReference>
<feature type="region of interest" description="Disordered" evidence="1">
    <location>
        <begin position="70"/>
        <end position="110"/>
    </location>
</feature>
<proteinExistence type="predicted"/>
<accession>A0ABV9YB44</accession>
<evidence type="ECO:0000256" key="1">
    <source>
        <dbReference type="SAM" id="MobiDB-lite"/>
    </source>
</evidence>
<protein>
    <recommendedName>
        <fullName evidence="4">MarR family protein</fullName>
    </recommendedName>
</protein>
<keyword evidence="3" id="KW-1185">Reference proteome</keyword>
<evidence type="ECO:0000313" key="2">
    <source>
        <dbReference type="EMBL" id="MFC5059851.1"/>
    </source>
</evidence>
<dbReference type="Proteomes" id="UP001595833">
    <property type="component" value="Unassembled WGS sequence"/>
</dbReference>
<dbReference type="SUPFAM" id="SSF46785">
    <property type="entry name" value="Winged helix' DNA-binding domain"/>
    <property type="match status" value="1"/>
</dbReference>